<sequence>MKQLVALALSIAMLAAPLRAEEPPAEGRSLMEQGMELFFEGLRDEMSPALRDLRDLAGEYGPQMRSFFQQMGPALGDLMSKVGDWSRYELPDVLPNGDVIIRRKADAPPYEPQPDVDDDEPPAGATDI</sequence>
<proteinExistence type="predicted"/>
<feature type="chain" id="PRO_5046053329" description="AAA+ family ATPase" evidence="2">
    <location>
        <begin position="21"/>
        <end position="128"/>
    </location>
</feature>
<evidence type="ECO:0000313" key="4">
    <source>
        <dbReference type="Proteomes" id="UP001191082"/>
    </source>
</evidence>
<reference evidence="3 4" key="1">
    <citation type="submission" date="2019-05" db="EMBL/GenBank/DDBJ databases">
        <title>Marivita sp. nov. isolated from sea sediment.</title>
        <authorList>
            <person name="Kim W."/>
        </authorList>
    </citation>
    <scope>NUCLEOTIDE SEQUENCE [LARGE SCALE GENOMIC DNA]</scope>
    <source>
        <strain evidence="3 4">CAU 1492</strain>
    </source>
</reference>
<comment type="caution">
    <text evidence="3">The sequence shown here is derived from an EMBL/GenBank/DDBJ whole genome shotgun (WGS) entry which is preliminary data.</text>
</comment>
<gene>
    <name evidence="3" type="ORF">FGK64_02510</name>
</gene>
<protein>
    <recommendedName>
        <fullName evidence="5">AAA+ family ATPase</fullName>
    </recommendedName>
</protein>
<feature type="signal peptide" evidence="2">
    <location>
        <begin position="1"/>
        <end position="20"/>
    </location>
</feature>
<organism evidence="3 4">
    <name type="scientific">Arenibacterium halophilum</name>
    <dbReference type="NCBI Taxonomy" id="2583821"/>
    <lineage>
        <taxon>Bacteria</taxon>
        <taxon>Pseudomonadati</taxon>
        <taxon>Pseudomonadota</taxon>
        <taxon>Alphaproteobacteria</taxon>
        <taxon>Rhodobacterales</taxon>
        <taxon>Paracoccaceae</taxon>
        <taxon>Arenibacterium</taxon>
    </lineage>
</organism>
<dbReference type="RefSeq" id="WP_138862222.1">
    <property type="nucleotide sequence ID" value="NZ_VCPC01000001.1"/>
</dbReference>
<evidence type="ECO:0000313" key="3">
    <source>
        <dbReference type="EMBL" id="TMV14870.1"/>
    </source>
</evidence>
<keyword evidence="2" id="KW-0732">Signal</keyword>
<evidence type="ECO:0008006" key="5">
    <source>
        <dbReference type="Google" id="ProtNLM"/>
    </source>
</evidence>
<evidence type="ECO:0000256" key="1">
    <source>
        <dbReference type="SAM" id="MobiDB-lite"/>
    </source>
</evidence>
<dbReference type="EMBL" id="VCPC01000001">
    <property type="protein sequence ID" value="TMV14870.1"/>
    <property type="molecule type" value="Genomic_DNA"/>
</dbReference>
<dbReference type="Proteomes" id="UP001191082">
    <property type="component" value="Unassembled WGS sequence"/>
</dbReference>
<keyword evidence="4" id="KW-1185">Reference proteome</keyword>
<accession>A0ABY2XCX2</accession>
<evidence type="ECO:0000256" key="2">
    <source>
        <dbReference type="SAM" id="SignalP"/>
    </source>
</evidence>
<feature type="region of interest" description="Disordered" evidence="1">
    <location>
        <begin position="103"/>
        <end position="128"/>
    </location>
</feature>
<name>A0ABY2XCX2_9RHOB</name>